<feature type="domain" description="Protein FecR C-terminal" evidence="3">
    <location>
        <begin position="258"/>
        <end position="315"/>
    </location>
</feature>
<dbReference type="Gene3D" id="3.55.50.30">
    <property type="match status" value="1"/>
</dbReference>
<proteinExistence type="predicted"/>
<keyword evidence="1" id="KW-0472">Membrane</keyword>
<evidence type="ECO:0008006" key="6">
    <source>
        <dbReference type="Google" id="ProtNLM"/>
    </source>
</evidence>
<name>A0ABP8LK91_9BACT</name>
<organism evidence="4 5">
    <name type="scientific">Ravibacter arvi</name>
    <dbReference type="NCBI Taxonomy" id="2051041"/>
    <lineage>
        <taxon>Bacteria</taxon>
        <taxon>Pseudomonadati</taxon>
        <taxon>Bacteroidota</taxon>
        <taxon>Cytophagia</taxon>
        <taxon>Cytophagales</taxon>
        <taxon>Spirosomataceae</taxon>
        <taxon>Ravibacter</taxon>
    </lineage>
</organism>
<evidence type="ECO:0000313" key="5">
    <source>
        <dbReference type="Proteomes" id="UP001501508"/>
    </source>
</evidence>
<comment type="caution">
    <text evidence="4">The sequence shown here is derived from an EMBL/GenBank/DDBJ whole genome shotgun (WGS) entry which is preliminary data.</text>
</comment>
<reference evidence="5" key="1">
    <citation type="journal article" date="2019" name="Int. J. Syst. Evol. Microbiol.">
        <title>The Global Catalogue of Microorganisms (GCM) 10K type strain sequencing project: providing services to taxonomists for standard genome sequencing and annotation.</title>
        <authorList>
            <consortium name="The Broad Institute Genomics Platform"/>
            <consortium name="The Broad Institute Genome Sequencing Center for Infectious Disease"/>
            <person name="Wu L."/>
            <person name="Ma J."/>
        </authorList>
    </citation>
    <scope>NUCLEOTIDE SEQUENCE [LARGE SCALE GENOMIC DNA]</scope>
    <source>
        <strain evidence="5">JCM 31920</strain>
    </source>
</reference>
<dbReference type="Pfam" id="PF04773">
    <property type="entry name" value="FecR"/>
    <property type="match status" value="1"/>
</dbReference>
<dbReference type="PANTHER" id="PTHR30273">
    <property type="entry name" value="PERIPLASMIC SIGNAL SENSOR AND SIGMA FACTOR ACTIVATOR FECR-RELATED"/>
    <property type="match status" value="1"/>
</dbReference>
<dbReference type="EMBL" id="BAABEY010000001">
    <property type="protein sequence ID" value="GAA4431233.1"/>
    <property type="molecule type" value="Genomic_DNA"/>
</dbReference>
<dbReference type="PIRSF" id="PIRSF018266">
    <property type="entry name" value="FecR"/>
    <property type="match status" value="1"/>
</dbReference>
<dbReference type="RefSeq" id="WP_345026083.1">
    <property type="nucleotide sequence ID" value="NZ_BAABEY010000001.1"/>
</dbReference>
<dbReference type="PANTHER" id="PTHR30273:SF2">
    <property type="entry name" value="PROTEIN FECR"/>
    <property type="match status" value="1"/>
</dbReference>
<keyword evidence="1" id="KW-0812">Transmembrane</keyword>
<evidence type="ECO:0000259" key="3">
    <source>
        <dbReference type="Pfam" id="PF16344"/>
    </source>
</evidence>
<keyword evidence="5" id="KW-1185">Reference proteome</keyword>
<dbReference type="Gene3D" id="2.60.120.1440">
    <property type="match status" value="1"/>
</dbReference>
<evidence type="ECO:0000259" key="2">
    <source>
        <dbReference type="Pfam" id="PF04773"/>
    </source>
</evidence>
<accession>A0ABP8LK91</accession>
<keyword evidence="1" id="KW-1133">Transmembrane helix</keyword>
<dbReference type="Pfam" id="PF16344">
    <property type="entry name" value="FecR_C"/>
    <property type="match status" value="1"/>
</dbReference>
<dbReference type="Proteomes" id="UP001501508">
    <property type="component" value="Unassembled WGS sequence"/>
</dbReference>
<evidence type="ECO:0000256" key="1">
    <source>
        <dbReference type="SAM" id="Phobius"/>
    </source>
</evidence>
<gene>
    <name evidence="4" type="ORF">GCM10023091_01600</name>
</gene>
<sequence>MNQELFRVSVQALFEGRATPLQKTLIAGAMSDQTYRELYFILLEEWEARNPQLILDAEGAFDRWQRRQVTSKKGVPGNAAVSKSLYNRLYLVVAASVLILSGLSGYLFHDRILNRTFSTKYGELKTVYLSDGSRITLNANSSVTFPRFGFGKSGRKIFLDGEAEFSVTHLPGHRPFIVRTANDLEVKVLGTEFVVYSRPKGSKVALSKGKVQLISGKSRNIGPMIMKPGDIVTVSDKGALDWKHEQAAAMHADWKHHRFTFNNTSLSAIAGQLNDVFGVNIIIPDSSLAKRTIGGTYEADSAEKVLHILADVLEIRVFPNAASDRFPPTYTLTY</sequence>
<dbReference type="InterPro" id="IPR032508">
    <property type="entry name" value="FecR_C"/>
</dbReference>
<protein>
    <recommendedName>
        <fullName evidence="6">FecR family protein</fullName>
    </recommendedName>
</protein>
<dbReference type="InterPro" id="IPR006860">
    <property type="entry name" value="FecR"/>
</dbReference>
<dbReference type="InterPro" id="IPR012373">
    <property type="entry name" value="Ferrdict_sens_TM"/>
</dbReference>
<feature type="domain" description="FecR protein" evidence="2">
    <location>
        <begin position="116"/>
        <end position="212"/>
    </location>
</feature>
<feature type="transmembrane region" description="Helical" evidence="1">
    <location>
        <begin position="89"/>
        <end position="108"/>
    </location>
</feature>
<evidence type="ECO:0000313" key="4">
    <source>
        <dbReference type="EMBL" id="GAA4431233.1"/>
    </source>
</evidence>